<dbReference type="KEGG" id="bml:BMA10229_A1640"/>
<protein>
    <submittedName>
        <fullName evidence="2">Uncharacterized protein</fullName>
    </submittedName>
</protein>
<dbReference type="HOGENOM" id="CLU_3133230_0_0_4"/>
<dbReference type="Proteomes" id="UP000002283">
    <property type="component" value="Chromosome I"/>
</dbReference>
<proteinExistence type="predicted"/>
<accession>A2S6Q1</accession>
<dbReference type="AlphaFoldDB" id="A2S6Q1"/>
<gene>
    <name evidence="2" type="ordered locus">BMA10229_A1640</name>
</gene>
<organism evidence="2 3">
    <name type="scientific">Burkholderia mallei (strain NCTC 10229)</name>
    <dbReference type="NCBI Taxonomy" id="412022"/>
    <lineage>
        <taxon>Bacteria</taxon>
        <taxon>Pseudomonadati</taxon>
        <taxon>Pseudomonadota</taxon>
        <taxon>Betaproteobacteria</taxon>
        <taxon>Burkholderiales</taxon>
        <taxon>Burkholderiaceae</taxon>
        <taxon>Burkholderia</taxon>
        <taxon>pseudomallei group</taxon>
    </lineage>
</organism>
<evidence type="ECO:0000313" key="2">
    <source>
        <dbReference type="EMBL" id="ABN01774.1"/>
    </source>
</evidence>
<feature type="region of interest" description="Disordered" evidence="1">
    <location>
        <begin position="1"/>
        <end position="23"/>
    </location>
</feature>
<dbReference type="EMBL" id="CP000546">
    <property type="protein sequence ID" value="ABN01774.1"/>
    <property type="molecule type" value="Genomic_DNA"/>
</dbReference>
<evidence type="ECO:0000313" key="3">
    <source>
        <dbReference type="Proteomes" id="UP000002283"/>
    </source>
</evidence>
<sequence>MALSKGPGQSGQGAPLGKHRDGAQTTAQLIDALDAEWRAALSRFVISLV</sequence>
<evidence type="ECO:0000256" key="1">
    <source>
        <dbReference type="SAM" id="MobiDB-lite"/>
    </source>
</evidence>
<name>A2S6Q1_BURM9</name>
<reference evidence="2 3" key="1">
    <citation type="submission" date="2007-01" db="EMBL/GenBank/DDBJ databases">
        <authorList>
            <person name="DeShazer D."/>
            <person name="Woods D.E."/>
            <person name="Nierman W.C."/>
        </authorList>
    </citation>
    <scope>NUCLEOTIDE SEQUENCE [LARGE SCALE GENOMIC DNA]</scope>
    <source>
        <strain evidence="2 3">NCTC 10229</strain>
    </source>
</reference>
<dbReference type="RefSeq" id="WP_004195760.1">
    <property type="nucleotide sequence ID" value="NC_008836.1"/>
</dbReference>
<dbReference type="GeneID" id="92980571"/>